<dbReference type="InterPro" id="IPR042460">
    <property type="entry name" value="DCN1-like_PONY"/>
</dbReference>
<evidence type="ECO:0000259" key="3">
    <source>
        <dbReference type="PROSITE" id="PS51229"/>
    </source>
</evidence>
<dbReference type="InterPro" id="IPR009060">
    <property type="entry name" value="UBA-like_sf"/>
</dbReference>
<protein>
    <recommendedName>
        <fullName evidence="2">Defective in cullin neddylation protein</fullName>
    </recommendedName>
</protein>
<dbReference type="EMBL" id="QLNQ01000022">
    <property type="protein sequence ID" value="RCK64744.1"/>
    <property type="molecule type" value="Genomic_DNA"/>
</dbReference>
<dbReference type="GO" id="GO:0031624">
    <property type="term" value="F:ubiquitin conjugating enzyme binding"/>
    <property type="evidence" value="ECO:0007669"/>
    <property type="project" value="TreeGrafter"/>
</dbReference>
<dbReference type="OrthoDB" id="27198at2759"/>
<dbReference type="PANTHER" id="PTHR12281">
    <property type="entry name" value="RP42 RELATED"/>
    <property type="match status" value="1"/>
</dbReference>
<dbReference type="Proteomes" id="UP000253472">
    <property type="component" value="Unassembled WGS sequence"/>
</dbReference>
<dbReference type="PROSITE" id="PS51229">
    <property type="entry name" value="DCUN1"/>
    <property type="match status" value="1"/>
</dbReference>
<dbReference type="GO" id="GO:0097602">
    <property type="term" value="F:cullin family protein binding"/>
    <property type="evidence" value="ECO:0007669"/>
    <property type="project" value="TreeGrafter"/>
</dbReference>
<evidence type="ECO:0000313" key="5">
    <source>
        <dbReference type="Proteomes" id="UP000253472"/>
    </source>
</evidence>
<dbReference type="InterPro" id="IPR005176">
    <property type="entry name" value="PONY_dom"/>
</dbReference>
<dbReference type="SUPFAM" id="SSF46934">
    <property type="entry name" value="UBA-like"/>
    <property type="match status" value="1"/>
</dbReference>
<sequence>MSNKGRLQTQFAELTGVTAATAKKYLEGARYDLARAVDTYYDRHPNKASAGSVGTPAEKSDPKATAALNAVFDGYKDPNDTNQIDIDGTLRYLEDLQITPEDLSSLTLAYLLKSPKMGIFLRDSFIKVWEFNRCIDIASMRAFLTKFHNSLINGEQTYTDALTGEPATFQKLYDFTFKFSLELEHQKVLDFDISIEYWRLLIPVIVSQYIKENNPMDEEYESKVDARVEQWFTFLTDSEYITKKSISHDSWSMFYLFLKEVVLPDPENFKDYDEMAAWPSIVDEFIEYLRDTQLLT</sequence>
<name>A0A367YFV3_9ASCO</name>
<dbReference type="Pfam" id="PF14555">
    <property type="entry name" value="UBA_4"/>
    <property type="match status" value="1"/>
</dbReference>
<dbReference type="Gene3D" id="1.10.238.200">
    <property type="entry name" value="Cullin, PONY binding domain"/>
    <property type="match status" value="1"/>
</dbReference>
<dbReference type="Gene3D" id="1.10.8.10">
    <property type="entry name" value="DNA helicase RuvA subunit, C-terminal domain"/>
    <property type="match status" value="1"/>
</dbReference>
<evidence type="ECO:0000256" key="1">
    <source>
        <dbReference type="ARBA" id="ARBA00022786"/>
    </source>
</evidence>
<keyword evidence="5" id="KW-1185">Reference proteome</keyword>
<dbReference type="GO" id="GO:0045116">
    <property type="term" value="P:protein neddylation"/>
    <property type="evidence" value="ECO:0007669"/>
    <property type="project" value="TreeGrafter"/>
</dbReference>
<comment type="caution">
    <text evidence="4">The sequence shown here is derived from an EMBL/GenBank/DDBJ whole genome shotgun (WGS) entry which is preliminary data.</text>
</comment>
<dbReference type="AlphaFoldDB" id="A0A367YFV3"/>
<organism evidence="4 5">
    <name type="scientific">Candida viswanathii</name>
    <dbReference type="NCBI Taxonomy" id="5486"/>
    <lineage>
        <taxon>Eukaryota</taxon>
        <taxon>Fungi</taxon>
        <taxon>Dikarya</taxon>
        <taxon>Ascomycota</taxon>
        <taxon>Saccharomycotina</taxon>
        <taxon>Pichiomycetes</taxon>
        <taxon>Debaryomycetaceae</taxon>
        <taxon>Candida/Lodderomyces clade</taxon>
        <taxon>Candida</taxon>
    </lineage>
</organism>
<dbReference type="STRING" id="5486.A0A367YFV3"/>
<reference evidence="4 5" key="1">
    <citation type="submission" date="2018-06" db="EMBL/GenBank/DDBJ databases">
        <title>Whole genome sequencing of Candida tropicalis (genome annotated by CSBL at Korea University).</title>
        <authorList>
            <person name="Ahn J."/>
        </authorList>
    </citation>
    <scope>NUCLEOTIDE SEQUENCE [LARGE SCALE GENOMIC DNA]</scope>
    <source>
        <strain evidence="4 5">ATCC 20962</strain>
    </source>
</reference>
<dbReference type="Gene3D" id="1.10.238.10">
    <property type="entry name" value="EF-hand"/>
    <property type="match status" value="1"/>
</dbReference>
<gene>
    <name evidence="4" type="primary">DCN1_0</name>
    <name evidence="4" type="ORF">Cantr_00368</name>
</gene>
<evidence type="ECO:0000256" key="2">
    <source>
        <dbReference type="RuleBase" id="RU410713"/>
    </source>
</evidence>
<accession>A0A367YFV3</accession>
<feature type="domain" description="DCUN1" evidence="3">
    <location>
        <begin position="63"/>
        <end position="290"/>
    </location>
</feature>
<dbReference type="Pfam" id="PF03556">
    <property type="entry name" value="Cullin_binding"/>
    <property type="match status" value="1"/>
</dbReference>
<dbReference type="InterPro" id="IPR014764">
    <property type="entry name" value="DCN-prot"/>
</dbReference>
<dbReference type="GO" id="GO:0000151">
    <property type="term" value="C:ubiquitin ligase complex"/>
    <property type="evidence" value="ECO:0007669"/>
    <property type="project" value="TreeGrafter"/>
</dbReference>
<keyword evidence="1" id="KW-0833">Ubl conjugation pathway</keyword>
<comment type="function">
    <text evidence="2">Neddylation of cullins play an essential role in the regulation of SCF-type complexes activity.</text>
</comment>
<dbReference type="GO" id="GO:0032182">
    <property type="term" value="F:ubiquitin-like protein binding"/>
    <property type="evidence" value="ECO:0007669"/>
    <property type="project" value="TreeGrafter"/>
</dbReference>
<evidence type="ECO:0000313" key="4">
    <source>
        <dbReference type="EMBL" id="RCK64744.1"/>
    </source>
</evidence>
<proteinExistence type="predicted"/>
<dbReference type="PANTHER" id="PTHR12281:SF31">
    <property type="entry name" value="DCN1-LIKE PROTEIN 3"/>
    <property type="match status" value="1"/>
</dbReference>